<dbReference type="GO" id="GO:0005829">
    <property type="term" value="C:cytosol"/>
    <property type="evidence" value="ECO:0007669"/>
    <property type="project" value="TreeGrafter"/>
</dbReference>
<dbReference type="PANTHER" id="PTHR11076:SF33">
    <property type="entry name" value="DNA POLYMERASE KAPPA"/>
    <property type="match status" value="1"/>
</dbReference>
<dbReference type="InterPro" id="IPR017961">
    <property type="entry name" value="DNA_pol_Y-fam_little_finger"/>
</dbReference>
<protein>
    <recommendedName>
        <fullName evidence="4">DNA polymerase IV</fullName>
        <shortName evidence="4">Pol IV</shortName>
        <ecNumber evidence="4">2.7.7.7</ecNumber>
    </recommendedName>
</protein>
<feature type="binding site" evidence="4">
    <location>
        <position position="9"/>
    </location>
    <ligand>
        <name>Mg(2+)</name>
        <dbReference type="ChEBI" id="CHEBI:18420"/>
    </ligand>
</feature>
<dbReference type="InterPro" id="IPR043128">
    <property type="entry name" value="Rev_trsase/Diguanyl_cyclase"/>
</dbReference>
<keyword evidence="4" id="KW-0460">Magnesium</keyword>
<dbReference type="Pfam" id="PF11799">
    <property type="entry name" value="IMS_C"/>
    <property type="match status" value="1"/>
</dbReference>
<dbReference type="InterPro" id="IPR036775">
    <property type="entry name" value="DNA_pol_Y-fam_lit_finger_sf"/>
</dbReference>
<comment type="subunit">
    <text evidence="4">Monomer.</text>
</comment>
<dbReference type="GO" id="GO:0006261">
    <property type="term" value="P:DNA-templated DNA replication"/>
    <property type="evidence" value="ECO:0007669"/>
    <property type="project" value="UniProtKB-UniRule"/>
</dbReference>
<dbReference type="Pfam" id="PF00817">
    <property type="entry name" value="IMS"/>
    <property type="match status" value="1"/>
</dbReference>
<dbReference type="EMBL" id="CP011542">
    <property type="protein sequence ID" value="AKK06458.1"/>
    <property type="molecule type" value="Genomic_DNA"/>
</dbReference>
<keyword evidence="4 6" id="KW-0548">Nucleotidyltransferase</keyword>
<dbReference type="AlphaFoldDB" id="A0A0G3H3P9"/>
<dbReference type="InterPro" id="IPR001126">
    <property type="entry name" value="UmuC"/>
</dbReference>
<reference evidence="7" key="2">
    <citation type="submission" date="2015-05" db="EMBL/GenBank/DDBJ databases">
        <title>Complete genome sequence of Corynebacterium mustelae DSM 45274, isolated from various tissues of a male ferret with lethal sepsis.</title>
        <authorList>
            <person name="Ruckert C."/>
            <person name="Albersmeier A."/>
            <person name="Winkler A."/>
            <person name="Tauch A."/>
        </authorList>
    </citation>
    <scope>NUCLEOTIDE SEQUENCE [LARGE SCALE GENOMIC DNA]</scope>
    <source>
        <strain evidence="7">DSM 45274</strain>
    </source>
</reference>
<name>A0A0G3H3P9_9CORY</name>
<dbReference type="PATRIC" id="fig|571915.4.peg.2279"/>
<keyword evidence="4" id="KW-0238">DNA-binding</keyword>
<keyword evidence="4" id="KW-0479">Metal-binding</keyword>
<dbReference type="Gene3D" id="3.30.1490.100">
    <property type="entry name" value="DNA polymerase, Y-family, little finger domain"/>
    <property type="match status" value="1"/>
</dbReference>
<dbReference type="KEGG" id="cmv:CMUST_10710"/>
<keyword evidence="4" id="KW-0227">DNA damage</keyword>
<keyword evidence="4" id="KW-0515">Mutator protein</keyword>
<dbReference type="PANTHER" id="PTHR11076">
    <property type="entry name" value="DNA REPAIR POLYMERASE UMUC / TRANSFERASE FAMILY MEMBER"/>
    <property type="match status" value="1"/>
</dbReference>
<evidence type="ECO:0000313" key="6">
    <source>
        <dbReference type="EMBL" id="AKK06458.1"/>
    </source>
</evidence>
<comment type="similarity">
    <text evidence="1 4">Belongs to the DNA polymerase type-Y family.</text>
</comment>
<reference evidence="6 7" key="1">
    <citation type="journal article" date="2015" name="Genome Announc.">
        <title>Complete Genome Sequence of the Type Strain Corynebacterium mustelae DSM 45274, Isolated from Various Tissues of a Male Ferret with Lethal Sepsis.</title>
        <authorList>
            <person name="Ruckert C."/>
            <person name="Eimer J."/>
            <person name="Winkler A."/>
            <person name="Tauch A."/>
        </authorList>
    </citation>
    <scope>NUCLEOTIDE SEQUENCE [LARGE SCALE GENOMIC DNA]</scope>
    <source>
        <strain evidence="6 7">DSM 45274</strain>
    </source>
</reference>
<comment type="function">
    <text evidence="2 4">Poorly processive, error-prone DNA polymerase involved in untargeted mutagenesis. Copies undamaged DNA at stalled replication forks, which arise in vivo from mismatched or misaligned primer ends. These misaligned primers can be extended by PolIV. Exhibits no 3'-5' exonuclease (proofreading) activity. May be involved in translesional synthesis, in conjunction with the beta clamp from PolIII.</text>
</comment>
<dbReference type="Gene3D" id="3.30.70.270">
    <property type="match status" value="1"/>
</dbReference>
<evidence type="ECO:0000256" key="3">
    <source>
        <dbReference type="ARBA" id="ARBA00049244"/>
    </source>
</evidence>
<comment type="subcellular location">
    <subcellularLocation>
        <location evidence="4">Cytoplasm</location>
    </subcellularLocation>
</comment>
<keyword evidence="4 6" id="KW-0808">Transferase</keyword>
<dbReference type="Pfam" id="PF11798">
    <property type="entry name" value="IMS_HHH"/>
    <property type="match status" value="1"/>
</dbReference>
<accession>A0A0G3H3P9</accession>
<keyword evidence="7" id="KW-1185">Reference proteome</keyword>
<evidence type="ECO:0000256" key="4">
    <source>
        <dbReference type="HAMAP-Rule" id="MF_01113"/>
    </source>
</evidence>
<dbReference type="EC" id="2.7.7.7" evidence="4"/>
<feature type="binding site" evidence="4">
    <location>
        <position position="104"/>
    </location>
    <ligand>
        <name>Mg(2+)</name>
        <dbReference type="ChEBI" id="CHEBI:18420"/>
    </ligand>
</feature>
<dbReference type="SUPFAM" id="SSF56672">
    <property type="entry name" value="DNA/RNA polymerases"/>
    <property type="match status" value="1"/>
</dbReference>
<evidence type="ECO:0000313" key="7">
    <source>
        <dbReference type="Proteomes" id="UP000035199"/>
    </source>
</evidence>
<keyword evidence="4" id="KW-0239">DNA-directed DNA polymerase</keyword>
<dbReference type="STRING" id="571915.CMUST_10710"/>
<dbReference type="InterPro" id="IPR043502">
    <property type="entry name" value="DNA/RNA_pol_sf"/>
</dbReference>
<feature type="site" description="Substrate discrimination" evidence="4">
    <location>
        <position position="14"/>
    </location>
</feature>
<sequence>MQRWVLHIDMDAFFASVEQLTRPTLRGRPVLVGGTSGRGVVAGASYEARALGARSAMPMHQARALVGFRGISVRPRHKLYSMVSRRVFQLVAARAGVIEQISIDEAFMEPPALVGASPDEVRQWANELREAIRAETGLPSSIGAGAGKQAAKIGSGMAKPDGTFVISRAEEAEILGPLPVRKLWGIGPVAEVKLQRMGVYTIADFAALPPKEVEISLGKAVGLSLWNVARGNDTAPVAPRAEAKSIGAEYTYPKDLITRTELDTAVDRAFAAAFRRLIADGRGARTVSVKLKLADFHIESRSQSVLYATDDQSQLRSMVDLLVRYPDEVGPIRLVGVSFSNLEKPSQEMLFPELQFVKPTTIVETDWESGVRGDNTHETAIDLPEETESSEEPAVTWFPTQDVFHPEFGHGWIQGVGHGIVTVRFETRTTTHSFTKTFGVFDEQLQAGDPLDSVEWDEWFMRQEAE</sequence>
<keyword evidence="4" id="KW-0235">DNA replication</keyword>
<dbReference type="HAMAP" id="MF_01113">
    <property type="entry name" value="DNApol_IV"/>
    <property type="match status" value="1"/>
</dbReference>
<feature type="active site" evidence="4">
    <location>
        <position position="105"/>
    </location>
</feature>
<evidence type="ECO:0000259" key="5">
    <source>
        <dbReference type="PROSITE" id="PS50173"/>
    </source>
</evidence>
<dbReference type="NCBIfam" id="NF002882">
    <property type="entry name" value="PRK03348.1"/>
    <property type="match status" value="1"/>
</dbReference>
<dbReference type="CDD" id="cd03586">
    <property type="entry name" value="PolY_Pol_IV_kappa"/>
    <property type="match status" value="1"/>
</dbReference>
<evidence type="ECO:0000256" key="2">
    <source>
        <dbReference type="ARBA" id="ARBA00025589"/>
    </source>
</evidence>
<comment type="cofactor">
    <cofactor evidence="4">
        <name>Mg(2+)</name>
        <dbReference type="ChEBI" id="CHEBI:18420"/>
    </cofactor>
    <text evidence="4">Binds 2 magnesium ions per subunit.</text>
</comment>
<keyword evidence="4" id="KW-0234">DNA repair</keyword>
<dbReference type="RefSeq" id="WP_047262483.1">
    <property type="nucleotide sequence ID" value="NZ_CP011542.1"/>
</dbReference>
<dbReference type="GO" id="GO:0000287">
    <property type="term" value="F:magnesium ion binding"/>
    <property type="evidence" value="ECO:0007669"/>
    <property type="project" value="UniProtKB-UniRule"/>
</dbReference>
<dbReference type="GO" id="GO:0006281">
    <property type="term" value="P:DNA repair"/>
    <property type="evidence" value="ECO:0007669"/>
    <property type="project" value="UniProtKB-UniRule"/>
</dbReference>
<dbReference type="Gene3D" id="1.10.150.20">
    <property type="entry name" value="5' to 3' exonuclease, C-terminal subdomain"/>
    <property type="match status" value="1"/>
</dbReference>
<dbReference type="OrthoDB" id="9808813at2"/>
<keyword evidence="4" id="KW-0963">Cytoplasm</keyword>
<feature type="domain" description="UmuC" evidence="5">
    <location>
        <begin position="5"/>
        <end position="187"/>
    </location>
</feature>
<organism evidence="6 7">
    <name type="scientific">Corynebacterium mustelae</name>
    <dbReference type="NCBI Taxonomy" id="571915"/>
    <lineage>
        <taxon>Bacteria</taxon>
        <taxon>Bacillati</taxon>
        <taxon>Actinomycetota</taxon>
        <taxon>Actinomycetes</taxon>
        <taxon>Mycobacteriales</taxon>
        <taxon>Corynebacteriaceae</taxon>
        <taxon>Corynebacterium</taxon>
    </lineage>
</organism>
<dbReference type="Proteomes" id="UP000035199">
    <property type="component" value="Chromosome"/>
</dbReference>
<dbReference type="SUPFAM" id="SSF100879">
    <property type="entry name" value="Lesion bypass DNA polymerase (Y-family), little finger domain"/>
    <property type="match status" value="1"/>
</dbReference>
<gene>
    <name evidence="4 6" type="primary">dinB</name>
    <name evidence="6" type="ORF">CMUST_10710</name>
</gene>
<dbReference type="InterPro" id="IPR024728">
    <property type="entry name" value="PolY_HhH_motif"/>
</dbReference>
<proteinExistence type="inferred from homology"/>
<dbReference type="GO" id="GO:0003887">
    <property type="term" value="F:DNA-directed DNA polymerase activity"/>
    <property type="evidence" value="ECO:0007669"/>
    <property type="project" value="UniProtKB-UniRule"/>
</dbReference>
<dbReference type="InterPro" id="IPR022880">
    <property type="entry name" value="DNApol_IV"/>
</dbReference>
<dbReference type="Gene3D" id="3.40.1170.60">
    <property type="match status" value="1"/>
</dbReference>
<evidence type="ECO:0000256" key="1">
    <source>
        <dbReference type="ARBA" id="ARBA00010945"/>
    </source>
</evidence>
<dbReference type="GO" id="GO:0003684">
    <property type="term" value="F:damaged DNA binding"/>
    <property type="evidence" value="ECO:0007669"/>
    <property type="project" value="InterPro"/>
</dbReference>
<dbReference type="PROSITE" id="PS50173">
    <property type="entry name" value="UMUC"/>
    <property type="match status" value="1"/>
</dbReference>
<dbReference type="InterPro" id="IPR050116">
    <property type="entry name" value="DNA_polymerase-Y"/>
</dbReference>
<comment type="catalytic activity">
    <reaction evidence="3 4">
        <text>DNA(n) + a 2'-deoxyribonucleoside 5'-triphosphate = DNA(n+1) + diphosphate</text>
        <dbReference type="Rhea" id="RHEA:22508"/>
        <dbReference type="Rhea" id="RHEA-COMP:17339"/>
        <dbReference type="Rhea" id="RHEA-COMP:17340"/>
        <dbReference type="ChEBI" id="CHEBI:33019"/>
        <dbReference type="ChEBI" id="CHEBI:61560"/>
        <dbReference type="ChEBI" id="CHEBI:173112"/>
        <dbReference type="EC" id="2.7.7.7"/>
    </reaction>
</comment>
<dbReference type="GO" id="GO:0009432">
    <property type="term" value="P:SOS response"/>
    <property type="evidence" value="ECO:0007669"/>
    <property type="project" value="TreeGrafter"/>
</dbReference>
<dbReference type="GO" id="GO:0042276">
    <property type="term" value="P:error-prone translesion synthesis"/>
    <property type="evidence" value="ECO:0007669"/>
    <property type="project" value="TreeGrafter"/>
</dbReference>